<evidence type="ECO:0000313" key="3">
    <source>
        <dbReference type="Proteomes" id="UP000294749"/>
    </source>
</evidence>
<dbReference type="EMBL" id="SOAY01000010">
    <property type="protein sequence ID" value="TDT46158.1"/>
    <property type="molecule type" value="Genomic_DNA"/>
</dbReference>
<gene>
    <name evidence="2" type="ORF">CLV90_0201</name>
</gene>
<proteinExistence type="predicted"/>
<name>A0A4R7K6X5_9FLAO</name>
<keyword evidence="1" id="KW-0732">Signal</keyword>
<protein>
    <recommendedName>
        <fullName evidence="4">Lipoprotein</fullName>
    </recommendedName>
</protein>
<organism evidence="2 3">
    <name type="scientific">Maribacter spongiicola</name>
    <dbReference type="NCBI Taxonomy" id="1206753"/>
    <lineage>
        <taxon>Bacteria</taxon>
        <taxon>Pseudomonadati</taxon>
        <taxon>Bacteroidota</taxon>
        <taxon>Flavobacteriia</taxon>
        <taxon>Flavobacteriales</taxon>
        <taxon>Flavobacteriaceae</taxon>
        <taxon>Maribacter</taxon>
    </lineage>
</organism>
<dbReference type="AlphaFoldDB" id="A0A4R7K6X5"/>
<dbReference type="InterPro" id="IPR046732">
    <property type="entry name" value="DUF6624"/>
</dbReference>
<evidence type="ECO:0008006" key="4">
    <source>
        <dbReference type="Google" id="ProtNLM"/>
    </source>
</evidence>
<dbReference type="RefSeq" id="WP_133685654.1">
    <property type="nucleotide sequence ID" value="NZ_SOAY01000010.1"/>
</dbReference>
<dbReference type="Proteomes" id="UP000294749">
    <property type="component" value="Unassembled WGS sequence"/>
</dbReference>
<feature type="chain" id="PRO_5020699580" description="Lipoprotein" evidence="1">
    <location>
        <begin position="28"/>
        <end position="228"/>
    </location>
</feature>
<dbReference type="Pfam" id="PF20329">
    <property type="entry name" value="DUF6624"/>
    <property type="match status" value="1"/>
</dbReference>
<evidence type="ECO:0000313" key="2">
    <source>
        <dbReference type="EMBL" id="TDT46158.1"/>
    </source>
</evidence>
<accession>A0A4R7K6X5</accession>
<evidence type="ECO:0000256" key="1">
    <source>
        <dbReference type="SAM" id="SignalP"/>
    </source>
</evidence>
<keyword evidence="3" id="KW-1185">Reference proteome</keyword>
<dbReference type="OrthoDB" id="1164858at2"/>
<comment type="caution">
    <text evidence="2">The sequence shown here is derived from an EMBL/GenBank/DDBJ whole genome shotgun (WGS) entry which is preliminary data.</text>
</comment>
<sequence length="228" mass="26669">MKIFKQFFSLFILCFTIICFFSCKTDAIPESEKAEIITELNAIKTLDQKYAGLPPVTLTDKYGYEKGWEIFEIQRDSIGLLNQNKIKELYKKYGYLGYKEIGKQASHDFWISIQHADNDIEFQQAMLEELKKEIAINNGSKSEYAMLEDRVHINTGKKQRFGTQVTYNSFGQSIPKNGLIDSVNIDKLRKEFDLPTFREYYNEMTIDHFEMNKSNMLKRGIAEPKLYK</sequence>
<reference evidence="2 3" key="1">
    <citation type="submission" date="2019-03" db="EMBL/GenBank/DDBJ databases">
        <title>Genomic Encyclopedia of Archaeal and Bacterial Type Strains, Phase II (KMG-II): from individual species to whole genera.</title>
        <authorList>
            <person name="Goeker M."/>
        </authorList>
    </citation>
    <scope>NUCLEOTIDE SEQUENCE [LARGE SCALE GENOMIC DNA]</scope>
    <source>
        <strain evidence="2 3">DSM 25233</strain>
    </source>
</reference>
<feature type="signal peptide" evidence="1">
    <location>
        <begin position="1"/>
        <end position="27"/>
    </location>
</feature>